<comment type="caution">
    <text evidence="1">The sequence shown here is derived from an EMBL/GenBank/DDBJ whole genome shotgun (WGS) entry which is preliminary data.</text>
</comment>
<dbReference type="AlphaFoldDB" id="A0A918A9P3"/>
<protein>
    <recommendedName>
        <fullName evidence="3">Glycoside-hydrolase family GH114 TIM-barrel domain-containing protein</fullName>
    </recommendedName>
</protein>
<name>A0A918A9P3_9ACTN</name>
<gene>
    <name evidence="1" type="ORF">GCM10012278_61610</name>
</gene>
<dbReference type="InterPro" id="IPR013785">
    <property type="entry name" value="Aldolase_TIM"/>
</dbReference>
<dbReference type="Proteomes" id="UP000660745">
    <property type="component" value="Unassembled WGS sequence"/>
</dbReference>
<accession>A0A918A9P3</accession>
<sequence length="247" mass="27707">MARRGGVARTPASGRDGVTQPIAFYYGAGELDRLTRFDKVVLQADFYSRQELGLLRERGVQTLGYLSLTEDVGPRAPWQRAERNPDWGGAFVHVGDPRWVAHVVDQATRAMATGFRGLFLDTLNIEHNYPEDLPHLLILIAAIQEEARPAYLLANRGFGLLPEIAGLVDGILFESFSARWVDAGRYEPWPDDVLEAHAEVAERLLGLDVDLYALDYADSDELRDFAQRRAREFGMLCFVSDRVLSTI</sequence>
<reference evidence="1" key="1">
    <citation type="journal article" date="2014" name="Int. J. Syst. Evol. Microbiol.">
        <title>Complete genome sequence of Corynebacterium casei LMG S-19264T (=DSM 44701T), isolated from a smear-ripened cheese.</title>
        <authorList>
            <consortium name="US DOE Joint Genome Institute (JGI-PGF)"/>
            <person name="Walter F."/>
            <person name="Albersmeier A."/>
            <person name="Kalinowski J."/>
            <person name="Ruckert C."/>
        </authorList>
    </citation>
    <scope>NUCLEOTIDE SEQUENCE</scope>
    <source>
        <strain evidence="1">CGMCC 4.7430</strain>
    </source>
</reference>
<keyword evidence="2" id="KW-1185">Reference proteome</keyword>
<organism evidence="1 2">
    <name type="scientific">Nonomuraea glycinis</name>
    <dbReference type="NCBI Taxonomy" id="2047744"/>
    <lineage>
        <taxon>Bacteria</taxon>
        <taxon>Bacillati</taxon>
        <taxon>Actinomycetota</taxon>
        <taxon>Actinomycetes</taxon>
        <taxon>Streptosporangiales</taxon>
        <taxon>Streptosporangiaceae</taxon>
        <taxon>Nonomuraea</taxon>
    </lineage>
</organism>
<dbReference type="Gene3D" id="3.20.20.70">
    <property type="entry name" value="Aldolase class I"/>
    <property type="match status" value="1"/>
</dbReference>
<dbReference type="EMBL" id="BMNK01000012">
    <property type="protein sequence ID" value="GGP12713.1"/>
    <property type="molecule type" value="Genomic_DNA"/>
</dbReference>
<dbReference type="RefSeq" id="WP_225277378.1">
    <property type="nucleotide sequence ID" value="NZ_BMNK01000012.1"/>
</dbReference>
<evidence type="ECO:0008006" key="3">
    <source>
        <dbReference type="Google" id="ProtNLM"/>
    </source>
</evidence>
<dbReference type="PANTHER" id="PTHR35882">
    <property type="entry name" value="PELA"/>
    <property type="match status" value="1"/>
</dbReference>
<evidence type="ECO:0000313" key="1">
    <source>
        <dbReference type="EMBL" id="GGP12713.1"/>
    </source>
</evidence>
<evidence type="ECO:0000313" key="2">
    <source>
        <dbReference type="Proteomes" id="UP000660745"/>
    </source>
</evidence>
<dbReference type="InterPro" id="IPR017853">
    <property type="entry name" value="GH"/>
</dbReference>
<dbReference type="SUPFAM" id="SSF51445">
    <property type="entry name" value="(Trans)glycosidases"/>
    <property type="match status" value="1"/>
</dbReference>
<proteinExistence type="predicted"/>
<dbReference type="PANTHER" id="PTHR35882:SF2">
    <property type="entry name" value="PELA"/>
    <property type="match status" value="1"/>
</dbReference>
<reference evidence="1" key="2">
    <citation type="submission" date="2020-09" db="EMBL/GenBank/DDBJ databases">
        <authorList>
            <person name="Sun Q."/>
            <person name="Zhou Y."/>
        </authorList>
    </citation>
    <scope>NUCLEOTIDE SEQUENCE</scope>
    <source>
        <strain evidence="1">CGMCC 4.7430</strain>
    </source>
</reference>